<keyword evidence="5" id="KW-1185">Reference proteome</keyword>
<dbReference type="RefSeq" id="WP_085127022.1">
    <property type="nucleotide sequence ID" value="NZ_FWZX01000048.1"/>
</dbReference>
<evidence type="ECO:0000259" key="2">
    <source>
        <dbReference type="Pfam" id="PF10979"/>
    </source>
</evidence>
<organism evidence="4 5">
    <name type="scientific">Tistlia consotensis USBA 355</name>
    <dbReference type="NCBI Taxonomy" id="560819"/>
    <lineage>
        <taxon>Bacteria</taxon>
        <taxon>Pseudomonadati</taxon>
        <taxon>Pseudomonadota</taxon>
        <taxon>Alphaproteobacteria</taxon>
        <taxon>Rhodospirillales</taxon>
        <taxon>Rhodovibrionaceae</taxon>
        <taxon>Tistlia</taxon>
    </lineage>
</organism>
<protein>
    <submittedName>
        <fullName evidence="4">Uncharacterized protein</fullName>
    </submittedName>
</protein>
<gene>
    <name evidence="4" type="ORF">SAMN05428998_14824</name>
</gene>
<sequence length="232" mass="25282">MAELEAIKATIRKLRERTVSRGCSEAAAATALGKVAELMRRNGLDELDLEMAEVVCARPAPLKAHIRDRLIGMVALCTNTVATKDCGRGTVTFSGPAHLAEIAAYTRDMLEAGIDREVRLFRRSTAYKRKRTQRAKARATKAFVEGMVLVLSRRLWAAFEGQQNDAIAERSRAWRDRRHPNLTKAGAPKPTRDPRATSWGAAAAAGVELAAGVGADRRDGALGAPQRLLGRR</sequence>
<dbReference type="InterPro" id="IPR055592">
    <property type="entry name" value="DUF7168"/>
</dbReference>
<dbReference type="Pfam" id="PF23771">
    <property type="entry name" value="DUF7168"/>
    <property type="match status" value="1"/>
</dbReference>
<evidence type="ECO:0000313" key="4">
    <source>
        <dbReference type="EMBL" id="SMF82943.1"/>
    </source>
</evidence>
<feature type="domain" description="DUF2786" evidence="2">
    <location>
        <begin position="7"/>
        <end position="46"/>
    </location>
</feature>
<proteinExistence type="predicted"/>
<accession>A0A1Y6CQ77</accession>
<evidence type="ECO:0000256" key="1">
    <source>
        <dbReference type="SAM" id="MobiDB-lite"/>
    </source>
</evidence>
<dbReference type="InterPro" id="IPR024498">
    <property type="entry name" value="DUF2786"/>
</dbReference>
<dbReference type="EMBL" id="FWZX01000048">
    <property type="protein sequence ID" value="SMF82943.1"/>
    <property type="molecule type" value="Genomic_DNA"/>
</dbReference>
<dbReference type="STRING" id="560819.SAMN05428998_14824"/>
<evidence type="ECO:0000313" key="5">
    <source>
        <dbReference type="Proteomes" id="UP000192917"/>
    </source>
</evidence>
<feature type="domain" description="DUF7168" evidence="3">
    <location>
        <begin position="48"/>
        <end position="180"/>
    </location>
</feature>
<dbReference type="AlphaFoldDB" id="A0A1Y6CQ77"/>
<dbReference type="Proteomes" id="UP000192917">
    <property type="component" value="Unassembled WGS sequence"/>
</dbReference>
<feature type="region of interest" description="Disordered" evidence="1">
    <location>
        <begin position="177"/>
        <end position="199"/>
    </location>
</feature>
<dbReference type="Pfam" id="PF10979">
    <property type="entry name" value="DUF2786"/>
    <property type="match status" value="1"/>
</dbReference>
<reference evidence="4 5" key="1">
    <citation type="submission" date="2017-04" db="EMBL/GenBank/DDBJ databases">
        <authorList>
            <person name="Afonso C.L."/>
            <person name="Miller P.J."/>
            <person name="Scott M.A."/>
            <person name="Spackman E."/>
            <person name="Goraichik I."/>
            <person name="Dimitrov K.M."/>
            <person name="Suarez D.L."/>
            <person name="Swayne D.E."/>
        </authorList>
    </citation>
    <scope>NUCLEOTIDE SEQUENCE [LARGE SCALE GENOMIC DNA]</scope>
    <source>
        <strain evidence="4 5">USBA 355</strain>
    </source>
</reference>
<evidence type="ECO:0000259" key="3">
    <source>
        <dbReference type="Pfam" id="PF23771"/>
    </source>
</evidence>
<name>A0A1Y6CQ77_9PROT</name>